<keyword evidence="2" id="KW-0067">ATP-binding</keyword>
<dbReference type="Gene3D" id="1.10.3290.10">
    <property type="entry name" value="Fido-like domain"/>
    <property type="match status" value="1"/>
</dbReference>
<name>A0A4Q7KFW1_9PSEU</name>
<dbReference type="GO" id="GO:0005524">
    <property type="term" value="F:ATP binding"/>
    <property type="evidence" value="ECO:0007669"/>
    <property type="project" value="UniProtKB-KW"/>
</dbReference>
<feature type="domain" description="Fido" evidence="3">
    <location>
        <begin position="81"/>
        <end position="229"/>
    </location>
</feature>
<evidence type="ECO:0000259" key="3">
    <source>
        <dbReference type="PROSITE" id="PS51459"/>
    </source>
</evidence>
<dbReference type="EMBL" id="SGWQ01000011">
    <property type="protein sequence ID" value="RZS32772.1"/>
    <property type="molecule type" value="Genomic_DNA"/>
</dbReference>
<dbReference type="PANTHER" id="PTHR13504">
    <property type="entry name" value="FIDO DOMAIN-CONTAINING PROTEIN DDB_G0283145"/>
    <property type="match status" value="1"/>
</dbReference>
<evidence type="ECO:0000256" key="2">
    <source>
        <dbReference type="PIRSR" id="PIRSR640198-2"/>
    </source>
</evidence>
<dbReference type="Pfam" id="PF02661">
    <property type="entry name" value="Fic"/>
    <property type="match status" value="1"/>
</dbReference>
<gene>
    <name evidence="4" type="ORF">EV193_111157</name>
</gene>
<evidence type="ECO:0000256" key="1">
    <source>
        <dbReference type="PIRSR" id="PIRSR640198-1"/>
    </source>
</evidence>
<comment type="caution">
    <text evidence="4">The sequence shown here is derived from an EMBL/GenBank/DDBJ whole genome shotgun (WGS) entry which is preliminary data.</text>
</comment>
<feature type="binding site" evidence="2">
    <location>
        <begin position="169"/>
        <end position="176"/>
    </location>
    <ligand>
        <name>ATP</name>
        <dbReference type="ChEBI" id="CHEBI:30616"/>
    </ligand>
</feature>
<dbReference type="InterPro" id="IPR036597">
    <property type="entry name" value="Fido-like_dom_sf"/>
</dbReference>
<dbReference type="Pfam" id="PF13784">
    <property type="entry name" value="Fic_N"/>
    <property type="match status" value="1"/>
</dbReference>
<dbReference type="AlphaFoldDB" id="A0A4Q7KFW1"/>
<dbReference type="InterPro" id="IPR025758">
    <property type="entry name" value="Fic/DOC_N"/>
</dbReference>
<dbReference type="InterPro" id="IPR003812">
    <property type="entry name" value="Fido"/>
</dbReference>
<keyword evidence="2" id="KW-0547">Nucleotide-binding</keyword>
<evidence type="ECO:0000313" key="5">
    <source>
        <dbReference type="Proteomes" id="UP000294257"/>
    </source>
</evidence>
<protein>
    <submittedName>
        <fullName evidence="4">Fic family protein</fullName>
    </submittedName>
</protein>
<dbReference type="SUPFAM" id="SSF140931">
    <property type="entry name" value="Fic-like"/>
    <property type="match status" value="1"/>
</dbReference>
<dbReference type="PANTHER" id="PTHR13504:SF38">
    <property type="entry name" value="FIDO DOMAIN-CONTAINING PROTEIN"/>
    <property type="match status" value="1"/>
</dbReference>
<feature type="active site" evidence="1">
    <location>
        <position position="165"/>
    </location>
</feature>
<organism evidence="4 5">
    <name type="scientific">Herbihabitans rhizosphaerae</name>
    <dbReference type="NCBI Taxonomy" id="1872711"/>
    <lineage>
        <taxon>Bacteria</taxon>
        <taxon>Bacillati</taxon>
        <taxon>Actinomycetota</taxon>
        <taxon>Actinomycetes</taxon>
        <taxon>Pseudonocardiales</taxon>
        <taxon>Pseudonocardiaceae</taxon>
        <taxon>Herbihabitans</taxon>
    </lineage>
</organism>
<dbReference type="InterPro" id="IPR040198">
    <property type="entry name" value="Fido_containing"/>
</dbReference>
<proteinExistence type="predicted"/>
<dbReference type="Proteomes" id="UP000294257">
    <property type="component" value="Unassembled WGS sequence"/>
</dbReference>
<dbReference type="PROSITE" id="PS51459">
    <property type="entry name" value="FIDO"/>
    <property type="match status" value="1"/>
</dbReference>
<reference evidence="4 5" key="1">
    <citation type="submission" date="2019-02" db="EMBL/GenBank/DDBJ databases">
        <title>Genomic Encyclopedia of Type Strains, Phase IV (KMG-IV): sequencing the most valuable type-strain genomes for metagenomic binning, comparative biology and taxonomic classification.</title>
        <authorList>
            <person name="Goeker M."/>
        </authorList>
    </citation>
    <scope>NUCLEOTIDE SEQUENCE [LARGE SCALE GENOMIC DNA]</scope>
    <source>
        <strain evidence="4 5">DSM 101727</strain>
    </source>
</reference>
<evidence type="ECO:0000313" key="4">
    <source>
        <dbReference type="EMBL" id="RZS32772.1"/>
    </source>
</evidence>
<accession>A0A4Q7KFW1</accession>
<sequence>MADDASIEIAHFDAELGAEIAPFGAILLRSESASSSQIENLTSSAKSIALAELGSRGKRNATEILANVRAMQAAIDLSDRLDKDAIVAMHDALLGAHYPNLVGGWRTDQVWIGGSGFGPHQSDFVAPHPERVAEAMDDLIRFVKRSDVPTLVHAALAHAQFETIHPFPDGNGRTGRALIHSMLRARGLTRNVAVPVSAGLLSDTRSYFDALNAFRSGDPGRIVTMLAEASFTAIVNGRQLVADLREARERWSDAITARRDSVVWRIADLLLRQPVIDAPTARRETGAPSANTARAIRQLADAGVITEFGNRKRDRLWQSTEVLSALDAFAERASRRR</sequence>
<keyword evidence="5" id="KW-1185">Reference proteome</keyword>